<comment type="caution">
    <text evidence="3">The sequence shown here is derived from an EMBL/GenBank/DDBJ whole genome shotgun (WGS) entry which is preliminary data.</text>
</comment>
<dbReference type="PANTHER" id="PTHR30562">
    <property type="entry name" value="UVRC/OXIDOREDUCTASE"/>
    <property type="match status" value="1"/>
</dbReference>
<reference evidence="3 4" key="1">
    <citation type="submission" date="2019-02" db="EMBL/GenBank/DDBJ databases">
        <title>Deep-cultivation of Planctomycetes and their phenomic and genomic characterization uncovers novel biology.</title>
        <authorList>
            <person name="Wiegand S."/>
            <person name="Jogler M."/>
            <person name="Boedeker C."/>
            <person name="Pinto D."/>
            <person name="Vollmers J."/>
            <person name="Rivas-Marin E."/>
            <person name="Kohn T."/>
            <person name="Peeters S.H."/>
            <person name="Heuer A."/>
            <person name="Rast P."/>
            <person name="Oberbeckmann S."/>
            <person name="Bunk B."/>
            <person name="Jeske O."/>
            <person name="Meyerdierks A."/>
            <person name="Storesund J.E."/>
            <person name="Kallscheuer N."/>
            <person name="Luecker S."/>
            <person name="Lage O.M."/>
            <person name="Pohl T."/>
            <person name="Merkel B.J."/>
            <person name="Hornburger P."/>
            <person name="Mueller R.-W."/>
            <person name="Bruemmer F."/>
            <person name="Labrenz M."/>
            <person name="Spormann A.M."/>
            <person name="Op Den Camp H."/>
            <person name="Overmann J."/>
            <person name="Amann R."/>
            <person name="Jetten M.S.M."/>
            <person name="Mascher T."/>
            <person name="Medema M.H."/>
            <person name="Devos D.P."/>
            <person name="Kaster A.-K."/>
            <person name="Ovreas L."/>
            <person name="Rohde M."/>
            <person name="Galperin M.Y."/>
            <person name="Jogler C."/>
        </authorList>
    </citation>
    <scope>NUCLEOTIDE SEQUENCE [LARGE SCALE GENOMIC DNA]</scope>
    <source>
        <strain evidence="3 4">Poly51</strain>
    </source>
</reference>
<accession>A0A5C6FGX8</accession>
<dbReference type="EMBL" id="SJPW01000001">
    <property type="protein sequence ID" value="TWU60115.1"/>
    <property type="molecule type" value="Genomic_DNA"/>
</dbReference>
<evidence type="ECO:0000259" key="2">
    <source>
        <dbReference type="PROSITE" id="PS50164"/>
    </source>
</evidence>
<dbReference type="Proteomes" id="UP000318288">
    <property type="component" value="Unassembled WGS sequence"/>
</dbReference>
<dbReference type="GO" id="GO:0009380">
    <property type="term" value="C:excinuclease repair complex"/>
    <property type="evidence" value="ECO:0007669"/>
    <property type="project" value="TreeGrafter"/>
</dbReference>
<evidence type="ECO:0000256" key="1">
    <source>
        <dbReference type="ARBA" id="ARBA00023236"/>
    </source>
</evidence>
<keyword evidence="1" id="KW-0227">DNA damage</keyword>
<evidence type="ECO:0000313" key="4">
    <source>
        <dbReference type="Proteomes" id="UP000318288"/>
    </source>
</evidence>
<dbReference type="InterPro" id="IPR000305">
    <property type="entry name" value="GIY-YIG_endonuc"/>
</dbReference>
<dbReference type="GO" id="GO:0006289">
    <property type="term" value="P:nucleotide-excision repair"/>
    <property type="evidence" value="ECO:0007669"/>
    <property type="project" value="InterPro"/>
</dbReference>
<dbReference type="Pfam" id="PF01541">
    <property type="entry name" value="GIY-YIG"/>
    <property type="match status" value="1"/>
</dbReference>
<evidence type="ECO:0000313" key="3">
    <source>
        <dbReference type="EMBL" id="TWU60115.1"/>
    </source>
</evidence>
<sequence>MDALFGDQPIFGFGPDPLSPHPARPIDAVGDVRTDGLREKIVQSCPRVPGVYGMLDRKGNLIYVGKSKSLRSRLLSYFAASNSQEKGGRIIESARAIQWETQPSEFAALVREQQLIRRFEPRWNVQGVPKRQRPVYLCLGKKPTTFFIAGKPPKDTKVKTTSDCIAVEGPFFGAARMNLVADTLNKVFKLRDCGEKQTFRFADQLQLFDLEYRPGCLRLEVGTCLGPCASACSRAAYDDRVNAAESFLDGFNHEPLDSIRHQMETASKNQQYELAARAFETIKSLEYIDRKLKMLNQARRRFTFIYAVPGIDGCGTWYLIHSGEIADCVAAPRNAVEHRLLAPKLKSWSAITANQLDRGHGAHPHTLSLVASWFRKHREELNQRTFAPHLAAKHANTAAFDQPTATIATTIAAGKTDEARSPLP</sequence>
<dbReference type="Gene3D" id="3.40.1440.10">
    <property type="entry name" value="GIY-YIG endonuclease"/>
    <property type="match status" value="1"/>
</dbReference>
<dbReference type="SUPFAM" id="SSF82771">
    <property type="entry name" value="GIY-YIG endonuclease"/>
    <property type="match status" value="1"/>
</dbReference>
<name>A0A5C6FGX8_9BACT</name>
<dbReference type="InterPro" id="IPR047296">
    <property type="entry name" value="GIY-YIG_UvrC_Cho"/>
</dbReference>
<dbReference type="PANTHER" id="PTHR30562:SF1">
    <property type="entry name" value="UVRABC SYSTEM PROTEIN C"/>
    <property type="match status" value="1"/>
</dbReference>
<dbReference type="RefSeq" id="WP_146453655.1">
    <property type="nucleotide sequence ID" value="NZ_SJPW01000001.1"/>
</dbReference>
<organism evidence="3 4">
    <name type="scientific">Rubripirellula tenax</name>
    <dbReference type="NCBI Taxonomy" id="2528015"/>
    <lineage>
        <taxon>Bacteria</taxon>
        <taxon>Pseudomonadati</taxon>
        <taxon>Planctomycetota</taxon>
        <taxon>Planctomycetia</taxon>
        <taxon>Pirellulales</taxon>
        <taxon>Pirellulaceae</taxon>
        <taxon>Rubripirellula</taxon>
    </lineage>
</organism>
<dbReference type="SUPFAM" id="SSF46600">
    <property type="entry name" value="C-terminal UvrC-binding domain of UvrB"/>
    <property type="match status" value="1"/>
</dbReference>
<dbReference type="InterPro" id="IPR036876">
    <property type="entry name" value="UVR_dom_sf"/>
</dbReference>
<dbReference type="AlphaFoldDB" id="A0A5C6FGX8"/>
<keyword evidence="4" id="KW-1185">Reference proteome</keyword>
<dbReference type="InterPro" id="IPR050066">
    <property type="entry name" value="UvrABC_protein_C"/>
</dbReference>
<dbReference type="InterPro" id="IPR035901">
    <property type="entry name" value="GIY-YIG_endonuc_sf"/>
</dbReference>
<protein>
    <submittedName>
        <fullName evidence="3">UvrABC system protein C</fullName>
    </submittedName>
</protein>
<proteinExistence type="predicted"/>
<dbReference type="SMART" id="SM00465">
    <property type="entry name" value="GIYc"/>
    <property type="match status" value="1"/>
</dbReference>
<dbReference type="OrthoDB" id="9803913at2"/>
<feature type="domain" description="GIY-YIG" evidence="2">
    <location>
        <begin position="47"/>
        <end position="125"/>
    </location>
</feature>
<dbReference type="PROSITE" id="PS50164">
    <property type="entry name" value="GIY_YIG"/>
    <property type="match status" value="1"/>
</dbReference>
<dbReference type="CDD" id="cd10434">
    <property type="entry name" value="GIY-YIG_UvrC_Cho"/>
    <property type="match status" value="1"/>
</dbReference>
<dbReference type="GO" id="GO:0009432">
    <property type="term" value="P:SOS response"/>
    <property type="evidence" value="ECO:0007669"/>
    <property type="project" value="UniProtKB-KW"/>
</dbReference>
<gene>
    <name evidence="3" type="primary">uvrC_1</name>
    <name evidence="3" type="ORF">Poly51_03890</name>
</gene>
<keyword evidence="1" id="KW-0742">SOS response</keyword>